<name>A0A2S8A7V7_9FLAO</name>
<feature type="chain" id="PRO_5015648858" evidence="1">
    <location>
        <begin position="23"/>
        <end position="182"/>
    </location>
</feature>
<sequence length="182" mass="21070">MKKLFIISTLLLVFAEAHSLHAQKTNCALIDGVLKSKLAQQAYNAIKETDMEKRLYCSDNGKYLFGFKNNTKGNEELQIGFYYMEESVENNTYSQRKEFTSMCKKIYKQIKGKDKKKPLVSFRLFFITNSGTYAMGKITYNEKGQPWSYTNEKHIKTGYGGYNIFPGINRPIDFSYTSDIIY</sequence>
<keyword evidence="3" id="KW-1185">Reference proteome</keyword>
<dbReference type="Proteomes" id="UP000238042">
    <property type="component" value="Unassembled WGS sequence"/>
</dbReference>
<accession>A0A2S8A7V7</accession>
<evidence type="ECO:0000256" key="1">
    <source>
        <dbReference type="SAM" id="SignalP"/>
    </source>
</evidence>
<dbReference type="EMBL" id="PSZM01000046">
    <property type="protein sequence ID" value="PQL90657.1"/>
    <property type="molecule type" value="Genomic_DNA"/>
</dbReference>
<dbReference type="RefSeq" id="WP_105247795.1">
    <property type="nucleotide sequence ID" value="NZ_PSZM01000046.1"/>
</dbReference>
<gene>
    <name evidence="2" type="ORF">C4S77_12345</name>
</gene>
<evidence type="ECO:0000313" key="3">
    <source>
        <dbReference type="Proteomes" id="UP000238042"/>
    </source>
</evidence>
<evidence type="ECO:0000313" key="2">
    <source>
        <dbReference type="EMBL" id="PQL90657.1"/>
    </source>
</evidence>
<proteinExistence type="predicted"/>
<keyword evidence="1" id="KW-0732">Signal</keyword>
<feature type="signal peptide" evidence="1">
    <location>
        <begin position="1"/>
        <end position="22"/>
    </location>
</feature>
<organism evidence="2 3">
    <name type="scientific">Apibacter adventoris</name>
    <dbReference type="NCBI Taxonomy" id="1679466"/>
    <lineage>
        <taxon>Bacteria</taxon>
        <taxon>Pseudomonadati</taxon>
        <taxon>Bacteroidota</taxon>
        <taxon>Flavobacteriia</taxon>
        <taxon>Flavobacteriales</taxon>
        <taxon>Weeksellaceae</taxon>
        <taxon>Apibacter</taxon>
    </lineage>
</organism>
<dbReference type="AlphaFoldDB" id="A0A2S8A7V7"/>
<comment type="caution">
    <text evidence="2">The sequence shown here is derived from an EMBL/GenBank/DDBJ whole genome shotgun (WGS) entry which is preliminary data.</text>
</comment>
<protein>
    <submittedName>
        <fullName evidence="2">Uncharacterized protein</fullName>
    </submittedName>
</protein>
<reference evidence="2 3" key="1">
    <citation type="submission" date="2018-02" db="EMBL/GenBank/DDBJ databases">
        <title>Genome sequences of Apibacter spp., gut symbionts of Asian honey bees.</title>
        <authorList>
            <person name="Kwong W.K."/>
            <person name="Steele M.I."/>
            <person name="Moran N.A."/>
        </authorList>
    </citation>
    <scope>NUCLEOTIDE SEQUENCE [LARGE SCALE GENOMIC DNA]</scope>
    <source>
        <strain evidence="3">wkB301</strain>
    </source>
</reference>